<dbReference type="Proteomes" id="UP000319103">
    <property type="component" value="Unassembled WGS sequence"/>
</dbReference>
<proteinExistence type="predicted"/>
<dbReference type="EMBL" id="VIGB01000003">
    <property type="protein sequence ID" value="TQF07177.1"/>
    <property type="molecule type" value="Genomic_DNA"/>
</dbReference>
<keyword evidence="2" id="KW-1185">Reference proteome</keyword>
<dbReference type="OrthoDB" id="4277652at2"/>
<reference evidence="1 2" key="1">
    <citation type="submission" date="2019-06" db="EMBL/GenBank/DDBJ databases">
        <title>Description of Kitasatospora acidophila sp. nov. isolated from pine grove soil, and reclassification of Streptomyces novaecaesareae to Kitasatospora novaeceasareae comb. nov.</title>
        <authorList>
            <person name="Kim M.J."/>
        </authorList>
    </citation>
    <scope>NUCLEOTIDE SEQUENCE [LARGE SCALE GENOMIC DNA]</scope>
    <source>
        <strain evidence="1 2">MMS16-CNU292</strain>
    </source>
</reference>
<organism evidence="1 2">
    <name type="scientific">Kitasatospora acidiphila</name>
    <dbReference type="NCBI Taxonomy" id="2567942"/>
    <lineage>
        <taxon>Bacteria</taxon>
        <taxon>Bacillati</taxon>
        <taxon>Actinomycetota</taxon>
        <taxon>Actinomycetes</taxon>
        <taxon>Kitasatosporales</taxon>
        <taxon>Streptomycetaceae</taxon>
        <taxon>Kitasatospora</taxon>
    </lineage>
</organism>
<sequence length="79" mass="8659">MAALARKIRSTGRPWTMGDTVMVADGQWAVRTESWAERAQVEQVRARVEDGQRVELTVEELARAVGAADPGAHRDPATD</sequence>
<comment type="caution">
    <text evidence="1">The sequence shown here is derived from an EMBL/GenBank/DDBJ whole genome shotgun (WGS) entry which is preliminary data.</text>
</comment>
<accession>A0A540WE59</accession>
<gene>
    <name evidence="1" type="ORF">E6W39_06720</name>
</gene>
<evidence type="ECO:0000313" key="1">
    <source>
        <dbReference type="EMBL" id="TQF07177.1"/>
    </source>
</evidence>
<evidence type="ECO:0000313" key="2">
    <source>
        <dbReference type="Proteomes" id="UP000319103"/>
    </source>
</evidence>
<protein>
    <submittedName>
        <fullName evidence="1">Uncharacterized protein</fullName>
    </submittedName>
</protein>
<name>A0A540WE59_9ACTN</name>
<dbReference type="AlphaFoldDB" id="A0A540WE59"/>